<dbReference type="VEuPathDB" id="VectorBase:HLOH_060977"/>
<dbReference type="EMBL" id="JABSTR010000007">
    <property type="protein sequence ID" value="KAH9374609.1"/>
    <property type="molecule type" value="Genomic_DNA"/>
</dbReference>
<accession>A0A9J6GI82</accession>
<proteinExistence type="predicted"/>
<evidence type="ECO:0000313" key="2">
    <source>
        <dbReference type="Proteomes" id="UP000821853"/>
    </source>
</evidence>
<organism evidence="1 2">
    <name type="scientific">Haemaphysalis longicornis</name>
    <name type="common">Bush tick</name>
    <dbReference type="NCBI Taxonomy" id="44386"/>
    <lineage>
        <taxon>Eukaryota</taxon>
        <taxon>Metazoa</taxon>
        <taxon>Ecdysozoa</taxon>
        <taxon>Arthropoda</taxon>
        <taxon>Chelicerata</taxon>
        <taxon>Arachnida</taxon>
        <taxon>Acari</taxon>
        <taxon>Parasitiformes</taxon>
        <taxon>Ixodida</taxon>
        <taxon>Ixodoidea</taxon>
        <taxon>Ixodidae</taxon>
        <taxon>Haemaphysalinae</taxon>
        <taxon>Haemaphysalis</taxon>
    </lineage>
</organism>
<sequence>MGALIAARMGAYLKNKVFDRKGVITFWTDSSIALGWIRGGKKWESFCHEKWRKYKESPVQLSGVIAQDLSTPGVH</sequence>
<dbReference type="Proteomes" id="UP000821853">
    <property type="component" value="Chromosome 5"/>
</dbReference>
<protein>
    <submittedName>
        <fullName evidence="1">Uncharacterized protein</fullName>
    </submittedName>
</protein>
<comment type="caution">
    <text evidence="1">The sequence shown here is derived from an EMBL/GenBank/DDBJ whole genome shotgun (WGS) entry which is preliminary data.</text>
</comment>
<evidence type="ECO:0000313" key="1">
    <source>
        <dbReference type="EMBL" id="KAH9374609.1"/>
    </source>
</evidence>
<reference evidence="1 2" key="1">
    <citation type="journal article" date="2020" name="Cell">
        <title>Large-Scale Comparative Analyses of Tick Genomes Elucidate Their Genetic Diversity and Vector Capacities.</title>
        <authorList>
            <consortium name="Tick Genome and Microbiome Consortium (TIGMIC)"/>
            <person name="Jia N."/>
            <person name="Wang J."/>
            <person name="Shi W."/>
            <person name="Du L."/>
            <person name="Sun Y."/>
            <person name="Zhan W."/>
            <person name="Jiang J.F."/>
            <person name="Wang Q."/>
            <person name="Zhang B."/>
            <person name="Ji P."/>
            <person name="Bell-Sakyi L."/>
            <person name="Cui X.M."/>
            <person name="Yuan T.T."/>
            <person name="Jiang B.G."/>
            <person name="Yang W.F."/>
            <person name="Lam T.T."/>
            <person name="Chang Q.C."/>
            <person name="Ding S.J."/>
            <person name="Wang X.J."/>
            <person name="Zhu J.G."/>
            <person name="Ruan X.D."/>
            <person name="Zhao L."/>
            <person name="Wei J.T."/>
            <person name="Ye R.Z."/>
            <person name="Que T.C."/>
            <person name="Du C.H."/>
            <person name="Zhou Y.H."/>
            <person name="Cheng J.X."/>
            <person name="Dai P.F."/>
            <person name="Guo W.B."/>
            <person name="Han X.H."/>
            <person name="Huang E.J."/>
            <person name="Li L.F."/>
            <person name="Wei W."/>
            <person name="Gao Y.C."/>
            <person name="Liu J.Z."/>
            <person name="Shao H.Z."/>
            <person name="Wang X."/>
            <person name="Wang C.C."/>
            <person name="Yang T.C."/>
            <person name="Huo Q.B."/>
            <person name="Li W."/>
            <person name="Chen H.Y."/>
            <person name="Chen S.E."/>
            <person name="Zhou L.G."/>
            <person name="Ni X.B."/>
            <person name="Tian J.H."/>
            <person name="Sheng Y."/>
            <person name="Liu T."/>
            <person name="Pan Y.S."/>
            <person name="Xia L.Y."/>
            <person name="Li J."/>
            <person name="Zhao F."/>
            <person name="Cao W.C."/>
        </authorList>
    </citation>
    <scope>NUCLEOTIDE SEQUENCE [LARGE SCALE GENOMIC DNA]</scope>
    <source>
        <strain evidence="1">HaeL-2018</strain>
    </source>
</reference>
<gene>
    <name evidence="1" type="ORF">HPB48_017399</name>
</gene>
<name>A0A9J6GI82_HAELO</name>
<keyword evidence="2" id="KW-1185">Reference proteome</keyword>
<dbReference type="AlphaFoldDB" id="A0A9J6GI82"/>